<feature type="region of interest" description="Disordered" evidence="1">
    <location>
        <begin position="139"/>
        <end position="245"/>
    </location>
</feature>
<feature type="compositionally biased region" description="Polar residues" evidence="1">
    <location>
        <begin position="493"/>
        <end position="503"/>
    </location>
</feature>
<dbReference type="Proteomes" id="UP001633002">
    <property type="component" value="Unassembled WGS sequence"/>
</dbReference>
<name>A0ABD3I255_9MARC</name>
<dbReference type="SUPFAM" id="SSF56219">
    <property type="entry name" value="DNase I-like"/>
    <property type="match status" value="1"/>
</dbReference>
<organism evidence="3 4">
    <name type="scientific">Riccia sorocarpa</name>
    <dbReference type="NCBI Taxonomy" id="122646"/>
    <lineage>
        <taxon>Eukaryota</taxon>
        <taxon>Viridiplantae</taxon>
        <taxon>Streptophyta</taxon>
        <taxon>Embryophyta</taxon>
        <taxon>Marchantiophyta</taxon>
        <taxon>Marchantiopsida</taxon>
        <taxon>Marchantiidae</taxon>
        <taxon>Marchantiales</taxon>
        <taxon>Ricciaceae</taxon>
        <taxon>Riccia</taxon>
    </lineage>
</organism>
<feature type="region of interest" description="Disordered" evidence="1">
    <location>
        <begin position="13"/>
        <end position="36"/>
    </location>
</feature>
<feature type="compositionally biased region" description="Basic and acidic residues" evidence="1">
    <location>
        <begin position="420"/>
        <end position="430"/>
    </location>
</feature>
<evidence type="ECO:0000256" key="1">
    <source>
        <dbReference type="SAM" id="MobiDB-lite"/>
    </source>
</evidence>
<reference evidence="3 4" key="1">
    <citation type="submission" date="2024-09" db="EMBL/GenBank/DDBJ databases">
        <title>Chromosome-scale assembly of Riccia sorocarpa.</title>
        <authorList>
            <person name="Paukszto L."/>
        </authorList>
    </citation>
    <scope>NUCLEOTIDE SEQUENCE [LARGE SCALE GENOMIC DNA]</scope>
    <source>
        <strain evidence="3">LP-2024</strain>
        <tissue evidence="3">Aerial parts of the thallus</tissue>
    </source>
</reference>
<dbReference type="InterPro" id="IPR036691">
    <property type="entry name" value="Endo/exonu/phosph_ase_sf"/>
</dbReference>
<accession>A0ABD3I255</accession>
<dbReference type="EMBL" id="JBJQOH010000002">
    <property type="protein sequence ID" value="KAL3697773.1"/>
    <property type="molecule type" value="Genomic_DNA"/>
</dbReference>
<dbReference type="Gene3D" id="3.60.10.10">
    <property type="entry name" value="Endonuclease/exonuclease/phosphatase"/>
    <property type="match status" value="1"/>
</dbReference>
<feature type="compositionally biased region" description="Low complexity" evidence="1">
    <location>
        <begin position="366"/>
        <end position="376"/>
    </location>
</feature>
<feature type="region of interest" description="Disordered" evidence="1">
    <location>
        <begin position="460"/>
        <end position="503"/>
    </location>
</feature>
<feature type="region of interest" description="Disordered" evidence="1">
    <location>
        <begin position="344"/>
        <end position="447"/>
    </location>
</feature>
<feature type="region of interest" description="Disordered" evidence="1">
    <location>
        <begin position="87"/>
        <end position="110"/>
    </location>
</feature>
<evidence type="ECO:0000259" key="2">
    <source>
        <dbReference type="Pfam" id="PF03372"/>
    </source>
</evidence>
<dbReference type="Pfam" id="PF03372">
    <property type="entry name" value="Exo_endo_phos"/>
    <property type="match status" value="1"/>
</dbReference>
<evidence type="ECO:0000313" key="3">
    <source>
        <dbReference type="EMBL" id="KAL3697773.1"/>
    </source>
</evidence>
<feature type="compositionally biased region" description="Low complexity" evidence="1">
    <location>
        <begin position="383"/>
        <end position="397"/>
    </location>
</feature>
<dbReference type="AlphaFoldDB" id="A0ABD3I255"/>
<feature type="compositionally biased region" description="Polar residues" evidence="1">
    <location>
        <begin position="228"/>
        <end position="241"/>
    </location>
</feature>
<feature type="compositionally biased region" description="Low complexity" evidence="1">
    <location>
        <begin position="213"/>
        <end position="224"/>
    </location>
</feature>
<keyword evidence="4" id="KW-1185">Reference proteome</keyword>
<feature type="compositionally biased region" description="Polar residues" evidence="1">
    <location>
        <begin position="462"/>
        <end position="485"/>
    </location>
</feature>
<feature type="compositionally biased region" description="Low complexity" evidence="1">
    <location>
        <begin position="174"/>
        <end position="191"/>
    </location>
</feature>
<dbReference type="InterPro" id="IPR005135">
    <property type="entry name" value="Endo/exonuclease/phosphatase"/>
</dbReference>
<comment type="caution">
    <text evidence="3">The sequence shown here is derived from an EMBL/GenBank/DDBJ whole genome shotgun (WGS) entry which is preliminary data.</text>
</comment>
<proteinExistence type="predicted"/>
<feature type="compositionally biased region" description="Basic residues" evidence="1">
    <location>
        <begin position="401"/>
        <end position="411"/>
    </location>
</feature>
<sequence>MWKCVQENSLFENDSEHLSSGVIGRKRDSSRRSSIVTRSLEFPDGKKKACDRPDSLAGVEEHMANTNGKTSAEYEVTTGKANLQMNLGTTSYTQPGARMEGSPRRTSSTSDIQTQMLLGELERNNVVIRQILANQVGLAMSSPKDEKGKSTTTSSEDEADNAAEAEKSPVGQQTGSTPDASSAGADSSPGDQTTSVTPPGKKASSLQPGVSYAAAANPAQSQARPQHHQGQSPTPAAQQQAKGDRKLVAEALNRMPQPTERTNPKKCIHWELSGEEADEVGRRVQILESRALIIHTGMANPKRDVMVKWVQDQLGSGMVPTRNAFDLLENESDSDDEMILTEELTESPAHKSTPVPDLNNSLGVHTTSTDMDSTSSQQRQGEPSSPTKTPTQTPGSPQAKTKPKGSGRKGKKQQEAAVSKQRESSESKEEGDNEQFSPTQIGVDKASPIAGKLWAGDEAEEMTNNPRSNEGSNNAEEDQIGSQYTPKKKDYSQRNNVKTQGSKQKYEAIVEEKMIKEADLSMVSWNLNGLGCNDKVKAVQDWLNSEGKQAKIIAIQELKAGERVLEFNIRRLKMDAVCIVDYSSTDRGGAGLILDKSLHVTSTSIRGNGSVAWAKLQINGEEIRVASIYGPHDLEGKIQMMDWIRESNLADGGKWLIGGDWNMVLYEEDSAGPKVCCC</sequence>
<gene>
    <name evidence="3" type="ORF">R1sor_011849</name>
</gene>
<feature type="domain" description="Endonuclease/exonuclease/phosphatase" evidence="2">
    <location>
        <begin position="523"/>
        <end position="665"/>
    </location>
</feature>
<protein>
    <recommendedName>
        <fullName evidence="2">Endonuclease/exonuclease/phosphatase domain-containing protein</fullName>
    </recommendedName>
</protein>
<evidence type="ECO:0000313" key="4">
    <source>
        <dbReference type="Proteomes" id="UP001633002"/>
    </source>
</evidence>